<dbReference type="Gene3D" id="3.50.50.60">
    <property type="entry name" value="FAD/NAD(P)-binding domain"/>
    <property type="match status" value="1"/>
</dbReference>
<keyword evidence="3" id="KW-0285">Flavoprotein</keyword>
<dbReference type="PANTHER" id="PTHR13789:SF238">
    <property type="entry name" value="PUTATIVE (AFU_ORTHOLOGUE AFUA_2G01680)-RELATED"/>
    <property type="match status" value="1"/>
</dbReference>
<keyword evidence="5" id="KW-0560">Oxidoreductase</keyword>
<protein>
    <submittedName>
        <fullName evidence="8">FAD-binding domain-containing protein</fullName>
    </submittedName>
</protein>
<dbReference type="InterPro" id="IPR050493">
    <property type="entry name" value="FAD-dep_Monooxygenase_BioMet"/>
</dbReference>
<evidence type="ECO:0000256" key="3">
    <source>
        <dbReference type="ARBA" id="ARBA00022630"/>
    </source>
</evidence>
<dbReference type="PANTHER" id="PTHR13789">
    <property type="entry name" value="MONOOXYGENASE"/>
    <property type="match status" value="1"/>
</dbReference>
<feature type="domain" description="FAD-binding" evidence="7">
    <location>
        <begin position="77"/>
        <end position="152"/>
    </location>
</feature>
<dbReference type="InterPro" id="IPR002938">
    <property type="entry name" value="FAD-bd"/>
</dbReference>
<gene>
    <name evidence="8" type="ORF">SUNI508_10141</name>
</gene>
<dbReference type="EMBL" id="JARVKF010000412">
    <property type="protein sequence ID" value="KAK9415841.1"/>
    <property type="molecule type" value="Genomic_DNA"/>
</dbReference>
<dbReference type="Pfam" id="PF01494">
    <property type="entry name" value="FAD_binding_3"/>
    <property type="match status" value="1"/>
</dbReference>
<keyword evidence="4" id="KW-0274">FAD</keyword>
<comment type="caution">
    <text evidence="8">The sequence shown here is derived from an EMBL/GenBank/DDBJ whole genome shotgun (WGS) entry which is preliminary data.</text>
</comment>
<sequence>MVYRIPLPVEKLKIIPELKDLVTTPRNNHWITPYGRVLSYLLKGGNENLINFAFTCDTNGKLPHGINQAVGTGEDVRKAFQRWDARLHTMLSHVDKVLQWRLYTHHEIPSWTHPSQKLCLIGDAAHAMALNLAQGAAMGIEDAAVLRGILAESDFYDLSELLKTRAVRKAPNQTRCQDSRSKRE</sequence>
<evidence type="ECO:0000256" key="6">
    <source>
        <dbReference type="ARBA" id="ARBA00023033"/>
    </source>
</evidence>
<evidence type="ECO:0000256" key="5">
    <source>
        <dbReference type="ARBA" id="ARBA00023002"/>
    </source>
</evidence>
<dbReference type="SUPFAM" id="SSF51905">
    <property type="entry name" value="FAD/NAD(P)-binding domain"/>
    <property type="match status" value="1"/>
</dbReference>
<organism evidence="8 9">
    <name type="scientific">Seiridium unicorne</name>
    <dbReference type="NCBI Taxonomy" id="138068"/>
    <lineage>
        <taxon>Eukaryota</taxon>
        <taxon>Fungi</taxon>
        <taxon>Dikarya</taxon>
        <taxon>Ascomycota</taxon>
        <taxon>Pezizomycotina</taxon>
        <taxon>Sordariomycetes</taxon>
        <taxon>Xylariomycetidae</taxon>
        <taxon>Amphisphaeriales</taxon>
        <taxon>Sporocadaceae</taxon>
        <taxon>Seiridium</taxon>
    </lineage>
</organism>
<evidence type="ECO:0000259" key="7">
    <source>
        <dbReference type="Pfam" id="PF01494"/>
    </source>
</evidence>
<evidence type="ECO:0000256" key="4">
    <source>
        <dbReference type="ARBA" id="ARBA00022827"/>
    </source>
</evidence>
<reference evidence="8 9" key="1">
    <citation type="journal article" date="2024" name="J. Plant Pathol.">
        <title>Sequence and assembly of the genome of Seiridium unicorne, isolate CBS 538.82, causal agent of cypress canker disease.</title>
        <authorList>
            <person name="Scali E."/>
            <person name="Rocca G.D."/>
            <person name="Danti R."/>
            <person name="Garbelotto M."/>
            <person name="Barberini S."/>
            <person name="Baroncelli R."/>
            <person name="Emiliani G."/>
        </authorList>
    </citation>
    <scope>NUCLEOTIDE SEQUENCE [LARGE SCALE GENOMIC DNA]</scope>
    <source>
        <strain evidence="8 9">BM-138-508</strain>
    </source>
</reference>
<dbReference type="InterPro" id="IPR036188">
    <property type="entry name" value="FAD/NAD-bd_sf"/>
</dbReference>
<name>A0ABR2UNH4_9PEZI</name>
<dbReference type="Proteomes" id="UP001408356">
    <property type="component" value="Unassembled WGS sequence"/>
</dbReference>
<evidence type="ECO:0000256" key="1">
    <source>
        <dbReference type="ARBA" id="ARBA00005179"/>
    </source>
</evidence>
<evidence type="ECO:0000313" key="9">
    <source>
        <dbReference type="Proteomes" id="UP001408356"/>
    </source>
</evidence>
<keyword evidence="9" id="KW-1185">Reference proteome</keyword>
<comment type="pathway">
    <text evidence="1">Secondary metabolite biosynthesis.</text>
</comment>
<accession>A0ABR2UNH4</accession>
<proteinExistence type="inferred from homology"/>
<comment type="similarity">
    <text evidence="2">Belongs to the paxM FAD-dependent monooxygenase family.</text>
</comment>
<evidence type="ECO:0000256" key="2">
    <source>
        <dbReference type="ARBA" id="ARBA00007992"/>
    </source>
</evidence>
<evidence type="ECO:0000313" key="8">
    <source>
        <dbReference type="EMBL" id="KAK9415841.1"/>
    </source>
</evidence>
<keyword evidence="6" id="KW-0503">Monooxygenase</keyword>